<dbReference type="Pfam" id="PF24714">
    <property type="entry name" value="TOR1L1_N"/>
    <property type="match status" value="1"/>
</dbReference>
<evidence type="ECO:0000256" key="1">
    <source>
        <dbReference type="SAM" id="Phobius"/>
    </source>
</evidence>
<accession>A0A2P2L726</accession>
<dbReference type="AlphaFoldDB" id="A0A2P2L726"/>
<keyword evidence="1" id="KW-0812">Transmembrane</keyword>
<proteinExistence type="predicted"/>
<keyword evidence="1" id="KW-0472">Membrane</keyword>
<evidence type="ECO:0000259" key="2">
    <source>
        <dbReference type="Pfam" id="PF24714"/>
    </source>
</evidence>
<feature type="domain" description="TORTIFOLIA1/SINE1-2 N-terminal" evidence="2">
    <location>
        <begin position="17"/>
        <end position="290"/>
    </location>
</feature>
<sequence>MVRNLSPTLCRELVNLYKDADSHKFAMNVLKSYVKELDLEAIPLFLAQVSETKETGSLSREYTISLYEVLACVHGVNIVPHIDRIMATIINALASNTGSFPLQQACSKVVLAIARYGIDPTSPEDKKRHIIYSLCRPLSEALLSSQECLTSGAALCLKALVDFDNWKFATDKMVNRVCQNVTVALEDKSTQSNSHMKLIMSLAKHNALIVEAYARLLIQSGLCILNDGVVEKNSQKQLSAIQMVNFLMKCLDHRSILSQLDLIIEEMDKCQSDQMAYVSGAAFEALQTAKKIAADKGSKLAKSCGSVIGPNFSGREQRMRRNLSVGSDQSTASLSPGSHVLDYFMENNAFVGSPISITHVSPNTHYAHRSVNQKLRSYENGGVDVSVKDGLFSEIVQGKPMNISFSDHSGHYKHAENGGDYAGEVAGFLQRSPINGQLRSAAPSSQRLHSCMDAGKVNDFTNPRKLICCLQDPRDVKSDFSETQSIRLESSCSTEFNYSPSTRYSQNGLHNNAGYEVRHNRNLRAAGDQFECASESVSSTDDIVVNDSVQESPEMFLGNTTDSPNDCIEISGRKTSSRVVAGLLFVLLAVFTSLLGIDNVDRGRRLVPT</sequence>
<reference evidence="3" key="1">
    <citation type="submission" date="2018-02" db="EMBL/GenBank/DDBJ databases">
        <title>Rhizophora mucronata_Transcriptome.</title>
        <authorList>
            <person name="Meera S.P."/>
            <person name="Sreeshan A."/>
            <person name="Augustine A."/>
        </authorList>
    </citation>
    <scope>NUCLEOTIDE SEQUENCE</scope>
    <source>
        <tissue evidence="3">Leaf</tissue>
    </source>
</reference>
<evidence type="ECO:0000313" key="3">
    <source>
        <dbReference type="EMBL" id="MBX13725.1"/>
    </source>
</evidence>
<dbReference type="GO" id="GO:0008017">
    <property type="term" value="F:microtubule binding"/>
    <property type="evidence" value="ECO:0007669"/>
    <property type="project" value="InterPro"/>
</dbReference>
<dbReference type="PANTHER" id="PTHR31355:SF4">
    <property type="entry name" value="TOG DOMAIN-CONTAINING PROTEIN"/>
    <property type="match status" value="1"/>
</dbReference>
<dbReference type="InterPro" id="IPR057600">
    <property type="entry name" value="TORTIFOLIA1/SINE1-2_N"/>
</dbReference>
<name>A0A2P2L726_RHIMU</name>
<dbReference type="InterPro" id="IPR016024">
    <property type="entry name" value="ARM-type_fold"/>
</dbReference>
<protein>
    <recommendedName>
        <fullName evidence="2">TORTIFOLIA1/SINE1-2 N-terminal domain-containing protein</fullName>
    </recommendedName>
</protein>
<keyword evidence="1" id="KW-1133">Transmembrane helix</keyword>
<dbReference type="InterPro" id="IPR033337">
    <property type="entry name" value="TORTIFOLIA1/SINE1-2"/>
</dbReference>
<feature type="transmembrane region" description="Helical" evidence="1">
    <location>
        <begin position="579"/>
        <end position="597"/>
    </location>
</feature>
<dbReference type="SUPFAM" id="SSF48371">
    <property type="entry name" value="ARM repeat"/>
    <property type="match status" value="1"/>
</dbReference>
<organism evidence="3">
    <name type="scientific">Rhizophora mucronata</name>
    <name type="common">Asiatic mangrove</name>
    <dbReference type="NCBI Taxonomy" id="61149"/>
    <lineage>
        <taxon>Eukaryota</taxon>
        <taxon>Viridiplantae</taxon>
        <taxon>Streptophyta</taxon>
        <taxon>Embryophyta</taxon>
        <taxon>Tracheophyta</taxon>
        <taxon>Spermatophyta</taxon>
        <taxon>Magnoliopsida</taxon>
        <taxon>eudicotyledons</taxon>
        <taxon>Gunneridae</taxon>
        <taxon>Pentapetalae</taxon>
        <taxon>rosids</taxon>
        <taxon>fabids</taxon>
        <taxon>Malpighiales</taxon>
        <taxon>Rhizophoraceae</taxon>
        <taxon>Rhizophora</taxon>
    </lineage>
</organism>
<dbReference type="EMBL" id="GGEC01033241">
    <property type="protein sequence ID" value="MBX13725.1"/>
    <property type="molecule type" value="Transcribed_RNA"/>
</dbReference>
<dbReference type="PANTHER" id="PTHR31355">
    <property type="entry name" value="MICROTUBULE-ASSOCIATED PROTEIN TORTIFOLIA1"/>
    <property type="match status" value="1"/>
</dbReference>
<dbReference type="GO" id="GO:0005874">
    <property type="term" value="C:microtubule"/>
    <property type="evidence" value="ECO:0007669"/>
    <property type="project" value="InterPro"/>
</dbReference>